<dbReference type="EMBL" id="BK015784">
    <property type="protein sequence ID" value="DAE24827.1"/>
    <property type="molecule type" value="Genomic_DNA"/>
</dbReference>
<proteinExistence type="predicted"/>
<name>A0A8S5R154_9CAUD</name>
<evidence type="ECO:0000313" key="2">
    <source>
        <dbReference type="EMBL" id="DAE24827.1"/>
    </source>
</evidence>
<reference evidence="2" key="1">
    <citation type="journal article" date="2021" name="Proc. Natl. Acad. Sci. U.S.A.">
        <title>A Catalog of Tens of Thousands of Viruses from Human Metagenomes Reveals Hidden Associations with Chronic Diseases.</title>
        <authorList>
            <person name="Tisza M.J."/>
            <person name="Buck C.B."/>
        </authorList>
    </citation>
    <scope>NUCLEOTIDE SEQUENCE</scope>
    <source>
        <strain evidence="2">CteBs22</strain>
    </source>
</reference>
<sequence>MSQLSLIRQGGLAADIEQALSECVRQVCYLGKGGSVTIKISVKPATKNSGSSVIVSDEVNLKTPKLPTAETILFATDDGDLCESDPRQRKLNFDKVETTDEPTTEERFKKVN</sequence>
<feature type="region of interest" description="Disordered" evidence="1">
    <location>
        <begin position="92"/>
        <end position="112"/>
    </location>
</feature>
<protein>
    <submittedName>
        <fullName evidence="2">Uncharacterized protein</fullName>
    </submittedName>
</protein>
<evidence type="ECO:0000256" key="1">
    <source>
        <dbReference type="SAM" id="MobiDB-lite"/>
    </source>
</evidence>
<accession>A0A8S5R154</accession>
<organism evidence="2">
    <name type="scientific">Myoviridae sp. cteBs22</name>
    <dbReference type="NCBI Taxonomy" id="2826675"/>
    <lineage>
        <taxon>Viruses</taxon>
        <taxon>Duplodnaviria</taxon>
        <taxon>Heunggongvirae</taxon>
        <taxon>Uroviricota</taxon>
        <taxon>Caudoviricetes</taxon>
    </lineage>
</organism>